<dbReference type="InterPro" id="IPR036188">
    <property type="entry name" value="FAD/NAD-bd_sf"/>
</dbReference>
<dbReference type="Gene3D" id="3.50.50.60">
    <property type="entry name" value="FAD/NAD(P)-binding domain"/>
    <property type="match status" value="1"/>
</dbReference>
<dbReference type="Gene3D" id="3.30.9.10">
    <property type="entry name" value="D-Amino Acid Oxidase, subunit A, domain 2"/>
    <property type="match status" value="1"/>
</dbReference>
<gene>
    <name evidence="3" type="ORF">LMG28614_03493</name>
</gene>
<evidence type="ECO:0000259" key="2">
    <source>
        <dbReference type="Pfam" id="PF01266"/>
    </source>
</evidence>
<sequence length="129" mass="13923">MRRDMLKTFPQLDDVKIDHAWGGFVDVTRNRAPDFGSIDPNYFYVQGFSGHGVALTGIAGRVVTKAMAGETAAFDLFARLRHARVPGGPALRGPAAANAITAWLAPFTLLPSPHPFPLGLTSAFLVFTR</sequence>
<name>A0A6S7B931_9BURK</name>
<dbReference type="SUPFAM" id="SSF51971">
    <property type="entry name" value="Nucleotide-binding domain"/>
    <property type="match status" value="1"/>
</dbReference>
<keyword evidence="1" id="KW-0560">Oxidoreductase</keyword>
<proteinExistence type="predicted"/>
<dbReference type="GO" id="GO:0016491">
    <property type="term" value="F:oxidoreductase activity"/>
    <property type="evidence" value="ECO:0007669"/>
    <property type="project" value="UniProtKB-KW"/>
</dbReference>
<dbReference type="Pfam" id="PF01266">
    <property type="entry name" value="DAO"/>
    <property type="match status" value="1"/>
</dbReference>
<keyword evidence="4" id="KW-1185">Reference proteome</keyword>
<accession>A0A6S7B931</accession>
<evidence type="ECO:0000313" key="4">
    <source>
        <dbReference type="Proteomes" id="UP000494365"/>
    </source>
</evidence>
<protein>
    <recommendedName>
        <fullName evidence="2">FAD dependent oxidoreductase domain-containing protein</fullName>
    </recommendedName>
</protein>
<dbReference type="EMBL" id="CADIKK010000015">
    <property type="protein sequence ID" value="CAB3792290.1"/>
    <property type="molecule type" value="Genomic_DNA"/>
</dbReference>
<dbReference type="AlphaFoldDB" id="A0A6S7B931"/>
<evidence type="ECO:0000256" key="1">
    <source>
        <dbReference type="ARBA" id="ARBA00023002"/>
    </source>
</evidence>
<dbReference type="Proteomes" id="UP000494365">
    <property type="component" value="Unassembled WGS sequence"/>
</dbReference>
<reference evidence="3 4" key="1">
    <citation type="submission" date="2020-04" db="EMBL/GenBank/DDBJ databases">
        <authorList>
            <person name="De Canck E."/>
        </authorList>
    </citation>
    <scope>NUCLEOTIDE SEQUENCE [LARGE SCALE GENOMIC DNA]</scope>
    <source>
        <strain evidence="3 4">LMG 28614</strain>
    </source>
</reference>
<evidence type="ECO:0000313" key="3">
    <source>
        <dbReference type="EMBL" id="CAB3792290.1"/>
    </source>
</evidence>
<feature type="domain" description="FAD dependent oxidoreductase" evidence="2">
    <location>
        <begin position="1"/>
        <end position="65"/>
    </location>
</feature>
<dbReference type="InterPro" id="IPR006076">
    <property type="entry name" value="FAD-dep_OxRdtase"/>
</dbReference>
<organism evidence="3 4">
    <name type="scientific">Paraburkholderia ultramafica</name>
    <dbReference type="NCBI Taxonomy" id="1544867"/>
    <lineage>
        <taxon>Bacteria</taxon>
        <taxon>Pseudomonadati</taxon>
        <taxon>Pseudomonadota</taxon>
        <taxon>Betaproteobacteria</taxon>
        <taxon>Burkholderiales</taxon>
        <taxon>Burkholderiaceae</taxon>
        <taxon>Paraburkholderia</taxon>
    </lineage>
</organism>